<dbReference type="AlphaFoldDB" id="Q8CKS3"/>
<evidence type="ECO:0000313" key="1">
    <source>
        <dbReference type="EMBL" id="AAM86511.1"/>
    </source>
</evidence>
<organism evidence="1 2">
    <name type="scientific">Yersinia pestis</name>
    <dbReference type="NCBI Taxonomy" id="632"/>
    <lineage>
        <taxon>Bacteria</taxon>
        <taxon>Pseudomonadati</taxon>
        <taxon>Pseudomonadota</taxon>
        <taxon>Gammaproteobacteria</taxon>
        <taxon>Enterobacterales</taxon>
        <taxon>Yersiniaceae</taxon>
        <taxon>Yersinia</taxon>
    </lineage>
</organism>
<accession>Q8CKS3</accession>
<dbReference type="KEGG" id="ypk:y2959"/>
<name>Q8CKS3_YERPE</name>
<proteinExistence type="predicted"/>
<reference evidence="1 2" key="1">
    <citation type="journal article" date="2002" name="J. Bacteriol.">
        <title>Genome sequence of Yersinia pestis KIM.</title>
        <authorList>
            <person name="Deng W."/>
            <person name="Burland V."/>
            <person name="Plunkett G.III."/>
            <person name="Boutin A."/>
            <person name="Mayhew G.F."/>
            <person name="Liss P."/>
            <person name="Perna N.T."/>
            <person name="Rose D.J."/>
            <person name="Mau B."/>
            <person name="Zhou S."/>
            <person name="Schwartz D.C."/>
            <person name="Fetherston J.D."/>
            <person name="Lindler L.E."/>
            <person name="Brubaker R.R."/>
            <person name="Plana G.V."/>
            <person name="Straley S.C."/>
            <person name="McDonough K.A."/>
            <person name="Nilles M.L."/>
            <person name="Matson J.S."/>
            <person name="Blattner F.R."/>
            <person name="Perry R.D."/>
        </authorList>
    </citation>
    <scope>NUCLEOTIDE SEQUENCE [LARGE SCALE GENOMIC DNA]</scope>
    <source>
        <strain evidence="2">KIM10+ / Biovar Mediaevalis</strain>
    </source>
</reference>
<gene>
    <name evidence="1" type="ordered locus">y2959</name>
</gene>
<protein>
    <submittedName>
        <fullName evidence="1">Uncharacterized protein</fullName>
    </submittedName>
</protein>
<dbReference type="EMBL" id="AE009952">
    <property type="protein sequence ID" value="AAM86511.1"/>
    <property type="molecule type" value="Genomic_DNA"/>
</dbReference>
<dbReference type="Proteomes" id="UP000002490">
    <property type="component" value="Chromosome"/>
</dbReference>
<sequence>MLAIASITTEIKVNFAPLHYPARPQTVIPIPRSAHTPMTGGHTMELKVSDEPLIPPIQLMNMASTMLPQPVFQP</sequence>
<dbReference type="HOGENOM" id="CLU_2687041_0_0_6"/>
<evidence type="ECO:0000313" key="2">
    <source>
        <dbReference type="Proteomes" id="UP000002490"/>
    </source>
</evidence>